<reference evidence="1 2" key="1">
    <citation type="journal article" date="2022" name="Nat. Plants">
        <title>Genomes of leafy and leafless Platanthera orchids illuminate the evolution of mycoheterotrophy.</title>
        <authorList>
            <person name="Li M.H."/>
            <person name="Liu K.W."/>
            <person name="Li Z."/>
            <person name="Lu H.C."/>
            <person name="Ye Q.L."/>
            <person name="Zhang D."/>
            <person name="Wang J.Y."/>
            <person name="Li Y.F."/>
            <person name="Zhong Z.M."/>
            <person name="Liu X."/>
            <person name="Yu X."/>
            <person name="Liu D.K."/>
            <person name="Tu X.D."/>
            <person name="Liu B."/>
            <person name="Hao Y."/>
            <person name="Liao X.Y."/>
            <person name="Jiang Y.T."/>
            <person name="Sun W.H."/>
            <person name="Chen J."/>
            <person name="Chen Y.Q."/>
            <person name="Ai Y."/>
            <person name="Zhai J.W."/>
            <person name="Wu S.S."/>
            <person name="Zhou Z."/>
            <person name="Hsiao Y.Y."/>
            <person name="Wu W.L."/>
            <person name="Chen Y.Y."/>
            <person name="Lin Y.F."/>
            <person name="Hsu J.L."/>
            <person name="Li C.Y."/>
            <person name="Wang Z.W."/>
            <person name="Zhao X."/>
            <person name="Zhong W.Y."/>
            <person name="Ma X.K."/>
            <person name="Ma L."/>
            <person name="Huang J."/>
            <person name="Chen G.Z."/>
            <person name="Huang M.Z."/>
            <person name="Huang L."/>
            <person name="Peng D.H."/>
            <person name="Luo Y.B."/>
            <person name="Zou S.Q."/>
            <person name="Chen S.P."/>
            <person name="Lan S."/>
            <person name="Tsai W.C."/>
            <person name="Van de Peer Y."/>
            <person name="Liu Z.J."/>
        </authorList>
    </citation>
    <scope>NUCLEOTIDE SEQUENCE [LARGE SCALE GENOMIC DNA]</scope>
    <source>
        <strain evidence="1">Lor288</strain>
    </source>
</reference>
<comment type="caution">
    <text evidence="1">The sequence shown here is derived from an EMBL/GenBank/DDBJ whole genome shotgun (WGS) entry which is preliminary data.</text>
</comment>
<dbReference type="SUPFAM" id="SSF54001">
    <property type="entry name" value="Cysteine proteinases"/>
    <property type="match status" value="1"/>
</dbReference>
<proteinExistence type="predicted"/>
<evidence type="ECO:0000313" key="2">
    <source>
        <dbReference type="Proteomes" id="UP001412067"/>
    </source>
</evidence>
<evidence type="ECO:0008006" key="3">
    <source>
        <dbReference type="Google" id="ProtNLM"/>
    </source>
</evidence>
<dbReference type="Gene3D" id="3.40.395.10">
    <property type="entry name" value="Adenoviral Proteinase, Chain A"/>
    <property type="match status" value="1"/>
</dbReference>
<organism evidence="1 2">
    <name type="scientific">Platanthera guangdongensis</name>
    <dbReference type="NCBI Taxonomy" id="2320717"/>
    <lineage>
        <taxon>Eukaryota</taxon>
        <taxon>Viridiplantae</taxon>
        <taxon>Streptophyta</taxon>
        <taxon>Embryophyta</taxon>
        <taxon>Tracheophyta</taxon>
        <taxon>Spermatophyta</taxon>
        <taxon>Magnoliopsida</taxon>
        <taxon>Liliopsida</taxon>
        <taxon>Asparagales</taxon>
        <taxon>Orchidaceae</taxon>
        <taxon>Orchidoideae</taxon>
        <taxon>Orchideae</taxon>
        <taxon>Orchidinae</taxon>
        <taxon>Platanthera</taxon>
    </lineage>
</organism>
<protein>
    <recommendedName>
        <fullName evidence="3">Ubiquitin-like protease family profile domain-containing protein</fullName>
    </recommendedName>
</protein>
<accession>A0ABR2MUT3</accession>
<gene>
    <name evidence="1" type="ORF">KSP40_PGU010709</name>
</gene>
<dbReference type="InterPro" id="IPR038765">
    <property type="entry name" value="Papain-like_cys_pep_sf"/>
</dbReference>
<keyword evidence="2" id="KW-1185">Reference proteome</keyword>
<name>A0ABR2MUT3_9ASPA</name>
<sequence>MPCHLTSHWALLVYWVKEQRWEYYDSLQSSLHHGGVRANVCIKKATQYYIVA</sequence>
<evidence type="ECO:0000313" key="1">
    <source>
        <dbReference type="EMBL" id="KAK8967948.1"/>
    </source>
</evidence>
<dbReference type="Proteomes" id="UP001412067">
    <property type="component" value="Unassembled WGS sequence"/>
</dbReference>
<dbReference type="EMBL" id="JBBWWR010000004">
    <property type="protein sequence ID" value="KAK8967948.1"/>
    <property type="molecule type" value="Genomic_DNA"/>
</dbReference>